<reference evidence="1 2" key="1">
    <citation type="submission" date="2019-01" db="EMBL/GenBank/DDBJ databases">
        <authorList>
            <person name="Brito A."/>
        </authorList>
    </citation>
    <scope>NUCLEOTIDE SEQUENCE [LARGE SCALE GENOMIC DNA]</scope>
    <source>
        <strain evidence="1">1</strain>
    </source>
</reference>
<gene>
    <name evidence="1" type="ORF">H1P_2010003</name>
</gene>
<evidence type="ECO:0000313" key="1">
    <source>
        <dbReference type="EMBL" id="VEP13525.1"/>
    </source>
</evidence>
<proteinExistence type="predicted"/>
<dbReference type="RefSeq" id="WP_281291218.1">
    <property type="nucleotide sequence ID" value="NZ_LR213951.1"/>
</dbReference>
<evidence type="ECO:0000313" key="2">
    <source>
        <dbReference type="Proteomes" id="UP000320055"/>
    </source>
</evidence>
<accession>A0A563VQ85</accession>
<dbReference type="Proteomes" id="UP000320055">
    <property type="component" value="Unassembled WGS sequence"/>
</dbReference>
<dbReference type="AlphaFoldDB" id="A0A563VQ85"/>
<dbReference type="EMBL" id="CAACVJ010000115">
    <property type="protein sequence ID" value="VEP13525.1"/>
    <property type="molecule type" value="Genomic_DNA"/>
</dbReference>
<organism evidence="1 2">
    <name type="scientific">Hyella patelloides LEGE 07179</name>
    <dbReference type="NCBI Taxonomy" id="945734"/>
    <lineage>
        <taxon>Bacteria</taxon>
        <taxon>Bacillati</taxon>
        <taxon>Cyanobacteriota</taxon>
        <taxon>Cyanophyceae</taxon>
        <taxon>Pleurocapsales</taxon>
        <taxon>Hyellaceae</taxon>
        <taxon>Hyella</taxon>
    </lineage>
</organism>
<name>A0A563VQ85_9CYAN</name>
<sequence length="41" mass="4600">MEFWINAQQSKSVSAYLTTAQLPEFIANPPEAAIIAQILFF</sequence>
<protein>
    <submittedName>
        <fullName evidence="1">Uncharacterized protein</fullName>
    </submittedName>
</protein>
<keyword evidence="2" id="KW-1185">Reference proteome</keyword>